<accession>I9LCP7</accession>
<organism evidence="1 2">
    <name type="scientific">Pelosinus fermentans B4</name>
    <dbReference type="NCBI Taxonomy" id="1149862"/>
    <lineage>
        <taxon>Bacteria</taxon>
        <taxon>Bacillati</taxon>
        <taxon>Bacillota</taxon>
        <taxon>Negativicutes</taxon>
        <taxon>Selenomonadales</taxon>
        <taxon>Sporomusaceae</taxon>
        <taxon>Pelosinus</taxon>
    </lineage>
</organism>
<protein>
    <submittedName>
        <fullName evidence="1">Uncharacterized protein</fullName>
    </submittedName>
</protein>
<gene>
    <name evidence="1" type="ORF">FB4_3600</name>
</gene>
<dbReference type="Proteomes" id="UP000004324">
    <property type="component" value="Unassembled WGS sequence"/>
</dbReference>
<dbReference type="PATRIC" id="fig|1149862.3.peg.2561"/>
<keyword evidence="2" id="KW-1185">Reference proteome</keyword>
<proteinExistence type="predicted"/>
<dbReference type="AlphaFoldDB" id="I9LCP7"/>
<name>I9LCP7_9FIRM</name>
<evidence type="ECO:0000313" key="2">
    <source>
        <dbReference type="Proteomes" id="UP000004324"/>
    </source>
</evidence>
<sequence>MKFMEKVWGSLGLFEPVEAEEDPKQKVEELEVGKGKKIVT</sequence>
<comment type="caution">
    <text evidence="1">The sequence shown here is derived from an EMBL/GenBank/DDBJ whole genome shotgun (WGS) entry which is preliminary data.</text>
</comment>
<dbReference type="EMBL" id="AKVJ01000028">
    <property type="protein sequence ID" value="EIW18126.1"/>
    <property type="molecule type" value="Genomic_DNA"/>
</dbReference>
<evidence type="ECO:0000313" key="1">
    <source>
        <dbReference type="EMBL" id="EIW18126.1"/>
    </source>
</evidence>
<reference evidence="1 2" key="1">
    <citation type="journal article" date="2012" name="J. Bacteriol.">
        <title>Draft Genome Sequences for Two Metal-Reducing Pelosinus fermentans Strains Isolated from a Cr(VI)-Contaminated Site and for Type Strain R7.</title>
        <authorList>
            <person name="Brown S.D."/>
            <person name="Podar M."/>
            <person name="Klingeman D.M."/>
            <person name="Johnson C.M."/>
            <person name="Yang Z.K."/>
            <person name="Utturkar S.M."/>
            <person name="Land M.L."/>
            <person name="Mosher J.J."/>
            <person name="Hurt R.A.Jr."/>
            <person name="Phelps T.J."/>
            <person name="Palumbo A.V."/>
            <person name="Arkin A.P."/>
            <person name="Hazen T.C."/>
            <person name="Elias D.A."/>
        </authorList>
    </citation>
    <scope>NUCLEOTIDE SEQUENCE [LARGE SCALE GENOMIC DNA]</scope>
    <source>
        <strain evidence="1 2">B4</strain>
    </source>
</reference>